<dbReference type="SMART" id="SM00387">
    <property type="entry name" value="HATPase_c"/>
    <property type="match status" value="1"/>
</dbReference>
<dbReference type="AlphaFoldDB" id="A0A3G8YEV0"/>
<dbReference type="SMART" id="SM00304">
    <property type="entry name" value="HAMP"/>
    <property type="match status" value="1"/>
</dbReference>
<dbReference type="InterPro" id="IPR036097">
    <property type="entry name" value="HisK_dim/P_sf"/>
</dbReference>
<keyword evidence="8 11" id="KW-1133">Transmembrane helix</keyword>
<dbReference type="SUPFAM" id="SSF47384">
    <property type="entry name" value="Homodimeric domain of signal transducing histidine kinase"/>
    <property type="match status" value="1"/>
</dbReference>
<dbReference type="Pfam" id="PF02518">
    <property type="entry name" value="HATPase_c"/>
    <property type="match status" value="1"/>
</dbReference>
<dbReference type="RefSeq" id="WP_124872191.1">
    <property type="nucleotide sequence ID" value="NZ_CP034183.1"/>
</dbReference>
<evidence type="ECO:0000256" key="5">
    <source>
        <dbReference type="ARBA" id="ARBA00022679"/>
    </source>
</evidence>
<dbReference type="PANTHER" id="PTHR45436">
    <property type="entry name" value="SENSOR HISTIDINE KINASE YKOH"/>
    <property type="match status" value="1"/>
</dbReference>
<sequence length="465" mass="49035">MTLRLRLTLLTAGVIFLSLAAFGGLAGVLLWRIELSSITRQITAQADALMAVASRSPGALPDTAADLLERDSITAVGRVYEDGVLIWAGGAVASGTLDSAFLSAQLPERVSRSQDYLVASRRFSASSDGNAGDGPERGVVQVGRSLRPLEQLLTRYVLIAALSLLLLSALGGVSAALAVRRALTPLDRLVRRVQHLSTSEPVPGTQERSEVGALARALDTSLAELRAERQRETLFLASASHELRTPVTAMLADLQHTLARERSPEEVLAALHRTERTAGRLRQLTGNLMSLTRAQHLGERQTADLLDLAGEAIDLLQPLALKREIDLWLEGAATPAQVDVSLFSGVLENLIGNALKFSPEGGHVSVRVLPLRGGAELVVEDSGPGFPTGPLTEAFVRGVFAHKAGQAPEGFGLGLAVVRQVVEAHGGSLELGERAGGGASVRVVLPAASARPSAEKAEPELSLDL</sequence>
<dbReference type="PRINTS" id="PR00344">
    <property type="entry name" value="BCTRLSENSOR"/>
</dbReference>
<keyword evidence="5" id="KW-0808">Transferase</keyword>
<keyword evidence="15" id="KW-1185">Reference proteome</keyword>
<evidence type="ECO:0000256" key="2">
    <source>
        <dbReference type="ARBA" id="ARBA00004370"/>
    </source>
</evidence>
<evidence type="ECO:0000256" key="7">
    <source>
        <dbReference type="ARBA" id="ARBA00022777"/>
    </source>
</evidence>
<feature type="transmembrane region" description="Helical" evidence="11">
    <location>
        <begin position="156"/>
        <end position="179"/>
    </location>
</feature>
<dbReference type="GO" id="GO:0000155">
    <property type="term" value="F:phosphorelay sensor kinase activity"/>
    <property type="evidence" value="ECO:0007669"/>
    <property type="project" value="InterPro"/>
</dbReference>
<dbReference type="PANTHER" id="PTHR45436:SF5">
    <property type="entry name" value="SENSOR HISTIDINE KINASE TRCS"/>
    <property type="match status" value="1"/>
</dbReference>
<dbReference type="InterPro" id="IPR004358">
    <property type="entry name" value="Sig_transdc_His_kin-like_C"/>
</dbReference>
<feature type="domain" description="Histidine kinase" evidence="12">
    <location>
        <begin position="238"/>
        <end position="449"/>
    </location>
</feature>
<keyword evidence="6 11" id="KW-0812">Transmembrane</keyword>
<feature type="transmembrane region" description="Helical" evidence="11">
    <location>
        <begin position="7"/>
        <end position="31"/>
    </location>
</feature>
<dbReference type="Proteomes" id="UP000276417">
    <property type="component" value="Chromosome 1"/>
</dbReference>
<dbReference type="InterPro" id="IPR050428">
    <property type="entry name" value="TCS_sensor_his_kinase"/>
</dbReference>
<proteinExistence type="predicted"/>
<evidence type="ECO:0000256" key="3">
    <source>
        <dbReference type="ARBA" id="ARBA00012438"/>
    </source>
</evidence>
<dbReference type="GO" id="GO:0005886">
    <property type="term" value="C:plasma membrane"/>
    <property type="evidence" value="ECO:0007669"/>
    <property type="project" value="TreeGrafter"/>
</dbReference>
<evidence type="ECO:0000256" key="11">
    <source>
        <dbReference type="SAM" id="Phobius"/>
    </source>
</evidence>
<protein>
    <recommendedName>
        <fullName evidence="3">histidine kinase</fullName>
        <ecNumber evidence="3">2.7.13.3</ecNumber>
    </recommendedName>
</protein>
<evidence type="ECO:0000256" key="8">
    <source>
        <dbReference type="ARBA" id="ARBA00022989"/>
    </source>
</evidence>
<dbReference type="SMART" id="SM00388">
    <property type="entry name" value="HisKA"/>
    <property type="match status" value="1"/>
</dbReference>
<dbReference type="EC" id="2.7.13.3" evidence="3"/>
<reference evidence="14 15" key="1">
    <citation type="submission" date="2018-11" db="EMBL/GenBank/DDBJ databases">
        <title>Deinococcus shelandsis sp. nov., isolated from South Shetland Islands soil of Antarctica.</title>
        <authorList>
            <person name="Tian J."/>
        </authorList>
    </citation>
    <scope>NUCLEOTIDE SEQUENCE [LARGE SCALE GENOMIC DNA]</scope>
    <source>
        <strain evidence="14 15">S14-83T</strain>
    </source>
</reference>
<dbReference type="InterPro" id="IPR003660">
    <property type="entry name" value="HAMP_dom"/>
</dbReference>
<dbReference type="CDD" id="cd00082">
    <property type="entry name" value="HisKA"/>
    <property type="match status" value="1"/>
</dbReference>
<dbReference type="Gene3D" id="3.30.565.10">
    <property type="entry name" value="Histidine kinase-like ATPase, C-terminal domain"/>
    <property type="match status" value="1"/>
</dbReference>
<organism evidence="14 15">
    <name type="scientific">Deinococcus psychrotolerans</name>
    <dbReference type="NCBI Taxonomy" id="2489213"/>
    <lineage>
        <taxon>Bacteria</taxon>
        <taxon>Thermotogati</taxon>
        <taxon>Deinococcota</taxon>
        <taxon>Deinococci</taxon>
        <taxon>Deinococcales</taxon>
        <taxon>Deinococcaceae</taxon>
        <taxon>Deinococcus</taxon>
    </lineage>
</organism>
<dbReference type="Gene3D" id="1.10.287.130">
    <property type="match status" value="1"/>
</dbReference>
<dbReference type="InterPro" id="IPR003594">
    <property type="entry name" value="HATPase_dom"/>
</dbReference>
<dbReference type="SUPFAM" id="SSF55874">
    <property type="entry name" value="ATPase domain of HSP90 chaperone/DNA topoisomerase II/histidine kinase"/>
    <property type="match status" value="1"/>
</dbReference>
<keyword evidence="9" id="KW-0902">Two-component regulatory system</keyword>
<gene>
    <name evidence="14" type="ORF">EHF33_12750</name>
</gene>
<evidence type="ECO:0000313" key="15">
    <source>
        <dbReference type="Proteomes" id="UP000276417"/>
    </source>
</evidence>
<dbReference type="Gene3D" id="6.10.340.10">
    <property type="match status" value="1"/>
</dbReference>
<dbReference type="KEGG" id="dph:EHF33_12750"/>
<feature type="domain" description="HAMP" evidence="13">
    <location>
        <begin position="180"/>
        <end position="230"/>
    </location>
</feature>
<evidence type="ECO:0000256" key="4">
    <source>
        <dbReference type="ARBA" id="ARBA00022553"/>
    </source>
</evidence>
<dbReference type="CDD" id="cd00075">
    <property type="entry name" value="HATPase"/>
    <property type="match status" value="1"/>
</dbReference>
<evidence type="ECO:0000256" key="10">
    <source>
        <dbReference type="ARBA" id="ARBA00023136"/>
    </source>
</evidence>
<evidence type="ECO:0000256" key="6">
    <source>
        <dbReference type="ARBA" id="ARBA00022692"/>
    </source>
</evidence>
<evidence type="ECO:0000259" key="12">
    <source>
        <dbReference type="PROSITE" id="PS50109"/>
    </source>
</evidence>
<keyword evidence="7 14" id="KW-0418">Kinase</keyword>
<dbReference type="InterPro" id="IPR005467">
    <property type="entry name" value="His_kinase_dom"/>
</dbReference>
<keyword evidence="4" id="KW-0597">Phosphoprotein</keyword>
<dbReference type="InterPro" id="IPR036890">
    <property type="entry name" value="HATPase_C_sf"/>
</dbReference>
<dbReference type="Pfam" id="PF00512">
    <property type="entry name" value="HisKA"/>
    <property type="match status" value="1"/>
</dbReference>
<evidence type="ECO:0000259" key="13">
    <source>
        <dbReference type="PROSITE" id="PS50885"/>
    </source>
</evidence>
<accession>A0A3G8YEV0</accession>
<name>A0A3G8YEV0_9DEIO</name>
<evidence type="ECO:0000256" key="9">
    <source>
        <dbReference type="ARBA" id="ARBA00023012"/>
    </source>
</evidence>
<comment type="subcellular location">
    <subcellularLocation>
        <location evidence="2">Membrane</location>
    </subcellularLocation>
</comment>
<evidence type="ECO:0000313" key="14">
    <source>
        <dbReference type="EMBL" id="AZI43505.1"/>
    </source>
</evidence>
<dbReference type="PROSITE" id="PS50885">
    <property type="entry name" value="HAMP"/>
    <property type="match status" value="1"/>
</dbReference>
<dbReference type="EMBL" id="CP034183">
    <property type="protein sequence ID" value="AZI43505.1"/>
    <property type="molecule type" value="Genomic_DNA"/>
</dbReference>
<dbReference type="InterPro" id="IPR003661">
    <property type="entry name" value="HisK_dim/P_dom"/>
</dbReference>
<dbReference type="OrthoDB" id="335833at2"/>
<comment type="catalytic activity">
    <reaction evidence="1">
        <text>ATP + protein L-histidine = ADP + protein N-phospho-L-histidine.</text>
        <dbReference type="EC" id="2.7.13.3"/>
    </reaction>
</comment>
<dbReference type="PROSITE" id="PS50109">
    <property type="entry name" value="HIS_KIN"/>
    <property type="match status" value="1"/>
</dbReference>
<evidence type="ECO:0000256" key="1">
    <source>
        <dbReference type="ARBA" id="ARBA00000085"/>
    </source>
</evidence>
<keyword evidence="10 11" id="KW-0472">Membrane</keyword>